<dbReference type="EMBL" id="QPEX01000045">
    <property type="protein sequence ID" value="RCS41033.1"/>
    <property type="molecule type" value="Genomic_DNA"/>
</dbReference>
<dbReference type="Proteomes" id="UP000253562">
    <property type="component" value="Unassembled WGS sequence"/>
</dbReference>
<evidence type="ECO:0000313" key="2">
    <source>
        <dbReference type="EMBL" id="RCS41033.1"/>
    </source>
</evidence>
<dbReference type="AlphaFoldDB" id="A0A368KM38"/>
<reference evidence="2 3" key="1">
    <citation type="submission" date="2018-07" db="EMBL/GenBank/DDBJ databases">
        <title>Comparative genomes isolates from brazilian mangrove.</title>
        <authorList>
            <person name="De Araujo J.E."/>
            <person name="Taketani R.G."/>
            <person name="Silva M.C.P."/>
            <person name="Lourenco M.V."/>
            <person name="Oliveira V.M."/>
            <person name="Andreote F.D."/>
        </authorList>
    </citation>
    <scope>NUCLEOTIDE SEQUENCE [LARGE SCALE GENOMIC DNA]</scope>
    <source>
        <strain evidence="2 3">HEX PRIS-MGV</strain>
    </source>
</reference>
<proteinExistence type="predicted"/>
<feature type="transmembrane region" description="Helical" evidence="1">
    <location>
        <begin position="41"/>
        <end position="60"/>
    </location>
</feature>
<gene>
    <name evidence="2" type="ORF">DTL42_20805</name>
</gene>
<evidence type="ECO:0000313" key="3">
    <source>
        <dbReference type="Proteomes" id="UP000253562"/>
    </source>
</evidence>
<keyword evidence="1" id="KW-0812">Transmembrane</keyword>
<evidence type="ECO:0000256" key="1">
    <source>
        <dbReference type="SAM" id="Phobius"/>
    </source>
</evidence>
<name>A0A368KM38_9BACT</name>
<keyword evidence="1" id="KW-0472">Membrane</keyword>
<comment type="caution">
    <text evidence="2">The sequence shown here is derived from an EMBL/GenBank/DDBJ whole genome shotgun (WGS) entry which is preliminary data.</text>
</comment>
<protein>
    <submittedName>
        <fullName evidence="2">Uncharacterized protein</fullName>
    </submittedName>
</protein>
<organism evidence="2 3">
    <name type="scientific">Bremerella cremea</name>
    <dbReference type="NCBI Taxonomy" id="1031537"/>
    <lineage>
        <taxon>Bacteria</taxon>
        <taxon>Pseudomonadati</taxon>
        <taxon>Planctomycetota</taxon>
        <taxon>Planctomycetia</taxon>
        <taxon>Pirellulales</taxon>
        <taxon>Pirellulaceae</taxon>
        <taxon>Bremerella</taxon>
    </lineage>
</organism>
<accession>A0A368KM38</accession>
<keyword evidence="1" id="KW-1133">Transmembrane helix</keyword>
<sequence>MAGASPPAKLIRMQPPPIENDRAAAPSHSEQPKRSWYRFTLRKVVVGFVLLSVLFAYLRYTHWGYVATEAVTKMGRSVGLVDPPDTSKIQVTAVRPFGTLDYEWRISIPAGEKYVICHSTGQIPSDDFPPAHGQPLPNEALVSYYLTSGNAEGYIRHGLGCSIHSCDGLVPVYRSAGQSLGKNLAWVYGQLKTTGILPENGTQSFAPGERIVLIRSVTTQRKGSWGIWSNRGDGILIWLEPAP</sequence>